<dbReference type="Pfam" id="PF08881">
    <property type="entry name" value="CVNH"/>
    <property type="match status" value="1"/>
</dbReference>
<organism evidence="2 3">
    <name type="scientific">Gymnopilus junonius</name>
    <name type="common">Spectacular rustgill mushroom</name>
    <name type="synonym">Gymnopilus spectabilis subsp. junonius</name>
    <dbReference type="NCBI Taxonomy" id="109634"/>
    <lineage>
        <taxon>Eukaryota</taxon>
        <taxon>Fungi</taxon>
        <taxon>Dikarya</taxon>
        <taxon>Basidiomycota</taxon>
        <taxon>Agaricomycotina</taxon>
        <taxon>Agaricomycetes</taxon>
        <taxon>Agaricomycetidae</taxon>
        <taxon>Agaricales</taxon>
        <taxon>Agaricineae</taxon>
        <taxon>Hymenogastraceae</taxon>
        <taxon>Gymnopilus</taxon>
    </lineage>
</organism>
<dbReference type="Gene3D" id="2.30.60.10">
    <property type="entry name" value="Cyanovirin-N"/>
    <property type="match status" value="1"/>
</dbReference>
<accession>A0A9P5TET5</accession>
<protein>
    <submittedName>
        <fullName evidence="2">Cyanovirin-N</fullName>
    </submittedName>
</protein>
<dbReference type="PANTHER" id="PTHR42076">
    <property type="entry name" value="CYANOVIRIN-N HOMOLOG"/>
    <property type="match status" value="1"/>
</dbReference>
<dbReference type="SMART" id="SM01111">
    <property type="entry name" value="CVNH"/>
    <property type="match status" value="1"/>
</dbReference>
<dbReference type="Proteomes" id="UP000724874">
    <property type="component" value="Unassembled WGS sequence"/>
</dbReference>
<dbReference type="EMBL" id="JADNYJ010000301">
    <property type="protein sequence ID" value="KAF8871531.1"/>
    <property type="molecule type" value="Genomic_DNA"/>
</dbReference>
<dbReference type="OrthoDB" id="2441380at2759"/>
<sequence length="165" mass="18078">MKVGATKFTFAVPMIPKKPHARNIRTAPRPQNSLPCLQESSKKTYCQLQVPPIPHKTFSITMRFSKSTEKITITKGVLSALCKKADNKTSVQSSISLNDYIGNVDGELTWGGRGFSHVAENVHITNGLLVAKLKNQAGKLVESTLDLNQHIQNTDGVLEVIPLDV</sequence>
<evidence type="ECO:0000313" key="3">
    <source>
        <dbReference type="Proteomes" id="UP000724874"/>
    </source>
</evidence>
<keyword evidence="3" id="KW-1185">Reference proteome</keyword>
<comment type="caution">
    <text evidence="2">The sequence shown here is derived from an EMBL/GenBank/DDBJ whole genome shotgun (WGS) entry which is preliminary data.</text>
</comment>
<dbReference type="SUPFAM" id="SSF51322">
    <property type="entry name" value="Cyanovirin-N"/>
    <property type="match status" value="1"/>
</dbReference>
<dbReference type="InterPro" id="IPR036673">
    <property type="entry name" value="Cyanovirin-N_sf"/>
</dbReference>
<proteinExistence type="predicted"/>
<evidence type="ECO:0000313" key="2">
    <source>
        <dbReference type="EMBL" id="KAF8871531.1"/>
    </source>
</evidence>
<gene>
    <name evidence="2" type="ORF">CPB84DRAFT_1800667</name>
</gene>
<feature type="domain" description="Cyanovirin-N" evidence="1">
    <location>
        <begin position="63"/>
        <end position="160"/>
    </location>
</feature>
<dbReference type="PANTHER" id="PTHR42076:SF1">
    <property type="entry name" value="CYANOVIRIN-N DOMAIN-CONTAINING PROTEIN"/>
    <property type="match status" value="1"/>
</dbReference>
<reference evidence="2" key="1">
    <citation type="submission" date="2020-11" db="EMBL/GenBank/DDBJ databases">
        <authorList>
            <consortium name="DOE Joint Genome Institute"/>
            <person name="Ahrendt S."/>
            <person name="Riley R."/>
            <person name="Andreopoulos W."/>
            <person name="LaButti K."/>
            <person name="Pangilinan J."/>
            <person name="Ruiz-duenas F.J."/>
            <person name="Barrasa J.M."/>
            <person name="Sanchez-Garcia M."/>
            <person name="Camarero S."/>
            <person name="Miyauchi S."/>
            <person name="Serrano A."/>
            <person name="Linde D."/>
            <person name="Babiker R."/>
            <person name="Drula E."/>
            <person name="Ayuso-Fernandez I."/>
            <person name="Pacheco R."/>
            <person name="Padilla G."/>
            <person name="Ferreira P."/>
            <person name="Barriuso J."/>
            <person name="Kellner H."/>
            <person name="Castanera R."/>
            <person name="Alfaro M."/>
            <person name="Ramirez L."/>
            <person name="Pisabarro A.G."/>
            <person name="Kuo A."/>
            <person name="Tritt A."/>
            <person name="Lipzen A."/>
            <person name="He G."/>
            <person name="Yan M."/>
            <person name="Ng V."/>
            <person name="Cullen D."/>
            <person name="Martin F."/>
            <person name="Rosso M.-N."/>
            <person name="Henrissat B."/>
            <person name="Hibbett D."/>
            <person name="Martinez A.T."/>
            <person name="Grigoriev I.V."/>
        </authorList>
    </citation>
    <scope>NUCLEOTIDE SEQUENCE</scope>
    <source>
        <strain evidence="2">AH 44721</strain>
    </source>
</reference>
<dbReference type="AlphaFoldDB" id="A0A9P5TET5"/>
<name>A0A9P5TET5_GYMJU</name>
<evidence type="ECO:0000259" key="1">
    <source>
        <dbReference type="SMART" id="SM01111"/>
    </source>
</evidence>
<dbReference type="InterPro" id="IPR011058">
    <property type="entry name" value="Cyanovirin-N"/>
</dbReference>